<dbReference type="Pfam" id="PF03462">
    <property type="entry name" value="PCRF"/>
    <property type="match status" value="1"/>
</dbReference>
<sequence>MIRKKQPIYKVNSASWRTVFDVAAKREKAKELEKEIQRPDFWQDKEKAVKVTQELSGLHQEVADFEKLESETDLKVLAEKIAEKELQIFLAGKYDKGSAILSVYAGAGGQDAQDWATMLLRMYLKYCDQKSFKTKILEQSFGEPGPEGRIGTKSVTLEVRGAYAYGFLRKESGVHRLVRISPFSSKNLRHTSFAMVEVLPEISAAEEAEIKIKPEELKVETFRASGPGGQYVNRRESAVRITHLPTKIVVSCQLERLQGQNKAQAMKVLIAKLHLLKEKEKEKEMAKIKGKQVSIEWGSQIRSYVLHPYKMVKDLRTGVETSNIESVLDGKLDEFVEAEIRHK</sequence>
<dbReference type="FunFam" id="3.30.160.20:FF:000004">
    <property type="entry name" value="Peptide chain release factor 1"/>
    <property type="match status" value="1"/>
</dbReference>
<dbReference type="Gene3D" id="3.30.160.20">
    <property type="match status" value="1"/>
</dbReference>
<keyword evidence="4" id="KW-0963">Cytoplasm</keyword>
<proteinExistence type="inferred from homology"/>
<dbReference type="SUPFAM" id="SSF75620">
    <property type="entry name" value="Release factor"/>
    <property type="match status" value="1"/>
</dbReference>
<evidence type="ECO:0000256" key="5">
    <source>
        <dbReference type="NCBIfam" id="TIGR00020"/>
    </source>
</evidence>
<dbReference type="GO" id="GO:0016149">
    <property type="term" value="F:translation release factor activity, codon specific"/>
    <property type="evidence" value="ECO:0007669"/>
    <property type="project" value="UniProtKB-UniRule"/>
</dbReference>
<dbReference type="PANTHER" id="PTHR43116">
    <property type="entry name" value="PEPTIDE CHAIN RELEASE FACTOR 2"/>
    <property type="match status" value="1"/>
</dbReference>
<keyword evidence="2 4" id="KW-0488">Methylation</keyword>
<feature type="modified residue" description="N5-methylglutamine" evidence="4">
    <location>
        <position position="230"/>
    </location>
</feature>
<dbReference type="InterPro" id="IPR045853">
    <property type="entry name" value="Pep_chain_release_fac_I_sf"/>
</dbReference>
<comment type="function">
    <text evidence="4">Peptide chain release factor 2 directs the termination of translation in response to the peptide chain termination codons UGA and UAA.</text>
</comment>
<dbReference type="InterPro" id="IPR004374">
    <property type="entry name" value="PrfB"/>
</dbReference>
<organism evidence="7 8">
    <name type="scientific">Candidatus Nealsonbacteria bacterium CG09_land_8_20_14_0_10_42_14</name>
    <dbReference type="NCBI Taxonomy" id="1974707"/>
    <lineage>
        <taxon>Bacteria</taxon>
        <taxon>Candidatus Nealsoniibacteriota</taxon>
    </lineage>
</organism>
<evidence type="ECO:0000256" key="2">
    <source>
        <dbReference type="ARBA" id="ARBA00022481"/>
    </source>
</evidence>
<dbReference type="NCBIfam" id="TIGR00020">
    <property type="entry name" value="prfB"/>
    <property type="match status" value="1"/>
</dbReference>
<comment type="similarity">
    <text evidence="1 4">Belongs to the prokaryotic/mitochondrial release factor family.</text>
</comment>
<evidence type="ECO:0000256" key="1">
    <source>
        <dbReference type="ARBA" id="ARBA00010835"/>
    </source>
</evidence>
<dbReference type="InterPro" id="IPR000352">
    <property type="entry name" value="Pep_chain_release_fac_I"/>
</dbReference>
<gene>
    <name evidence="4" type="primary">prfB</name>
    <name evidence="7" type="ORF">COT59_01425</name>
</gene>
<name>A0A2H0WXB4_9BACT</name>
<accession>A0A2H0WXB4</accession>
<dbReference type="PROSITE" id="PS00745">
    <property type="entry name" value="RF_PROK_I"/>
    <property type="match status" value="1"/>
</dbReference>
<keyword evidence="3 4" id="KW-0648">Protein biosynthesis</keyword>
<protein>
    <recommendedName>
        <fullName evidence="4 5">Peptide chain release factor 2</fullName>
        <shortName evidence="4">RF-2</shortName>
    </recommendedName>
</protein>
<reference evidence="8" key="1">
    <citation type="submission" date="2017-09" db="EMBL/GenBank/DDBJ databases">
        <title>Depth-based differentiation of microbial function through sediment-hosted aquifers and enrichment of novel symbionts in the deep terrestrial subsurface.</title>
        <authorList>
            <person name="Probst A.J."/>
            <person name="Ladd B."/>
            <person name="Jarett J.K."/>
            <person name="Geller-Mcgrath D.E."/>
            <person name="Sieber C.M.K."/>
            <person name="Emerson J.B."/>
            <person name="Anantharaman K."/>
            <person name="Thomas B.C."/>
            <person name="Malmstrom R."/>
            <person name="Stieglmeier M."/>
            <person name="Klingl A."/>
            <person name="Woyke T."/>
            <person name="Ryan C.M."/>
            <person name="Banfield J.F."/>
        </authorList>
    </citation>
    <scope>NUCLEOTIDE SEQUENCE [LARGE SCALE GENOMIC DNA]</scope>
</reference>
<comment type="subcellular location">
    <subcellularLocation>
        <location evidence="4">Cytoplasm</location>
    </subcellularLocation>
</comment>
<dbReference type="SMART" id="SM00937">
    <property type="entry name" value="PCRF"/>
    <property type="match status" value="1"/>
</dbReference>
<dbReference type="Gene3D" id="3.30.70.1660">
    <property type="match status" value="1"/>
</dbReference>
<dbReference type="AlphaFoldDB" id="A0A2H0WXB4"/>
<comment type="caution">
    <text evidence="7">The sequence shown here is derived from an EMBL/GenBank/DDBJ whole genome shotgun (WGS) entry which is preliminary data.</text>
</comment>
<dbReference type="GO" id="GO:0005737">
    <property type="term" value="C:cytoplasm"/>
    <property type="evidence" value="ECO:0007669"/>
    <property type="project" value="UniProtKB-SubCell"/>
</dbReference>
<comment type="PTM">
    <text evidence="4">Methylated by PrmC. Methylation increases the termination efficiency of RF2.</text>
</comment>
<dbReference type="InterPro" id="IPR005139">
    <property type="entry name" value="PCRF"/>
</dbReference>
<dbReference type="HAMAP" id="MF_00094">
    <property type="entry name" value="Rel_fac_2"/>
    <property type="match status" value="1"/>
</dbReference>
<dbReference type="EMBL" id="PEZD01000032">
    <property type="protein sequence ID" value="PIS17292.1"/>
    <property type="molecule type" value="Genomic_DNA"/>
</dbReference>
<dbReference type="Gene3D" id="1.20.58.410">
    <property type="entry name" value="Release factor"/>
    <property type="match status" value="1"/>
</dbReference>
<evidence type="ECO:0000313" key="8">
    <source>
        <dbReference type="Proteomes" id="UP000229675"/>
    </source>
</evidence>
<evidence type="ECO:0000256" key="3">
    <source>
        <dbReference type="ARBA" id="ARBA00022917"/>
    </source>
</evidence>
<dbReference type="PANTHER" id="PTHR43116:SF3">
    <property type="entry name" value="CLASS I PEPTIDE CHAIN RELEASE FACTOR"/>
    <property type="match status" value="1"/>
</dbReference>
<feature type="domain" description="Prokaryotic-type class I peptide chain release factors" evidence="6">
    <location>
        <begin position="223"/>
        <end position="239"/>
    </location>
</feature>
<evidence type="ECO:0000256" key="4">
    <source>
        <dbReference type="HAMAP-Rule" id="MF_00094"/>
    </source>
</evidence>
<dbReference type="Proteomes" id="UP000229675">
    <property type="component" value="Unassembled WGS sequence"/>
</dbReference>
<evidence type="ECO:0000313" key="7">
    <source>
        <dbReference type="EMBL" id="PIS17292.1"/>
    </source>
</evidence>
<dbReference type="Pfam" id="PF00472">
    <property type="entry name" value="RF-1"/>
    <property type="match status" value="1"/>
</dbReference>
<evidence type="ECO:0000259" key="6">
    <source>
        <dbReference type="PROSITE" id="PS00745"/>
    </source>
</evidence>